<feature type="transmembrane region" description="Helical" evidence="2">
    <location>
        <begin position="40"/>
        <end position="61"/>
    </location>
</feature>
<keyword evidence="2" id="KW-1133">Transmembrane helix</keyword>
<comment type="similarity">
    <text evidence="1">Belongs to the UPF0749 family.</text>
</comment>
<organism evidence="3 4">
    <name type="scientific">Aeromicrobium fastidiosum</name>
    <dbReference type="NCBI Taxonomy" id="52699"/>
    <lineage>
        <taxon>Bacteria</taxon>
        <taxon>Bacillati</taxon>
        <taxon>Actinomycetota</taxon>
        <taxon>Actinomycetes</taxon>
        <taxon>Propionibacteriales</taxon>
        <taxon>Nocardioidaceae</taxon>
        <taxon>Aeromicrobium</taxon>
    </lineage>
</organism>
<dbReference type="Gene3D" id="3.30.70.1880">
    <property type="entry name" value="Protein of unknown function DUF881"/>
    <property type="match status" value="1"/>
</dbReference>
<keyword evidence="2" id="KW-0472">Membrane</keyword>
<dbReference type="RefSeq" id="WP_129184050.1">
    <property type="nucleotide sequence ID" value="NZ_JAGIOG010000001.1"/>
</dbReference>
<dbReference type="Pfam" id="PF05949">
    <property type="entry name" value="DUF881"/>
    <property type="match status" value="1"/>
</dbReference>
<keyword evidence="2" id="KW-0812">Transmembrane</keyword>
<dbReference type="InterPro" id="IPR010273">
    <property type="entry name" value="DUF881"/>
</dbReference>
<accession>A0A641AK76</accession>
<dbReference type="EMBL" id="SDPP02000003">
    <property type="protein sequence ID" value="KAA1376227.1"/>
    <property type="molecule type" value="Genomic_DNA"/>
</dbReference>
<dbReference type="Proteomes" id="UP001515100">
    <property type="component" value="Unassembled WGS sequence"/>
</dbReference>
<dbReference type="GO" id="GO:0005886">
    <property type="term" value="C:plasma membrane"/>
    <property type="evidence" value="ECO:0007669"/>
    <property type="project" value="TreeGrafter"/>
</dbReference>
<gene>
    <name evidence="3" type="ORF">ESP62_012370</name>
</gene>
<reference evidence="3" key="1">
    <citation type="submission" date="2019-09" db="EMBL/GenBank/DDBJ databases">
        <authorList>
            <person name="Li J."/>
        </authorList>
    </citation>
    <scope>NUCLEOTIDE SEQUENCE [LARGE SCALE GENOMIC DNA]</scope>
    <source>
        <strain evidence="3">NRBC 14897</strain>
    </source>
</reference>
<protein>
    <submittedName>
        <fullName evidence="3">DUF881 domain-containing protein</fullName>
    </submittedName>
</protein>
<dbReference type="AlphaFoldDB" id="A0A641AK76"/>
<evidence type="ECO:0000313" key="4">
    <source>
        <dbReference type="Proteomes" id="UP001515100"/>
    </source>
</evidence>
<comment type="caution">
    <text evidence="3">The sequence shown here is derived from an EMBL/GenBank/DDBJ whole genome shotgun (WGS) entry which is preliminary data.</text>
</comment>
<dbReference type="OrthoDB" id="3218134at2"/>
<proteinExistence type="inferred from homology"/>
<evidence type="ECO:0000256" key="2">
    <source>
        <dbReference type="SAM" id="Phobius"/>
    </source>
</evidence>
<dbReference type="PANTHER" id="PTHR37313:SF1">
    <property type="entry name" value="UPF0749 PROTEIN RV1823"/>
    <property type="match status" value="1"/>
</dbReference>
<keyword evidence="4" id="KW-1185">Reference proteome</keyword>
<name>A0A641AK76_9ACTN</name>
<dbReference type="PANTHER" id="PTHR37313">
    <property type="entry name" value="UPF0749 PROTEIN RV1825"/>
    <property type="match status" value="1"/>
</dbReference>
<evidence type="ECO:0000256" key="1">
    <source>
        <dbReference type="ARBA" id="ARBA00009108"/>
    </source>
</evidence>
<sequence length="264" mass="28366">MAAPQVPEQVDGLLEKIADTALDDDYYVVRSGPYEQSREFNTVLTGVVLAVFALLVAIAAIQTRTDRPATERERATLISDIDARKALLAGRESAAARLRTQVDELTSSVVGFDAEYEEMRLLASARPATGPGLRVTVSPGPGPRGDVTDSDLQVLVNTFWYAGAEAVSVNGKRIGSLTSVHEAGGVIKVNYQPIGPPFELVVLGDSDALEERFEQTGVRRDWLTREKNSGVLFDVTGSDDLTVEATPKARLAIKHATAIEEGDA</sequence>
<evidence type="ECO:0000313" key="3">
    <source>
        <dbReference type="EMBL" id="KAA1376227.1"/>
    </source>
</evidence>